<gene>
    <name evidence="2" type="ORF">Tco_1053535</name>
</gene>
<evidence type="ECO:0000313" key="3">
    <source>
        <dbReference type="Proteomes" id="UP001151760"/>
    </source>
</evidence>
<feature type="non-terminal residue" evidence="2">
    <location>
        <position position="1"/>
    </location>
</feature>
<dbReference type="EMBL" id="BQNB010018876">
    <property type="protein sequence ID" value="GJT79193.1"/>
    <property type="molecule type" value="Genomic_DNA"/>
</dbReference>
<evidence type="ECO:0000313" key="2">
    <source>
        <dbReference type="EMBL" id="GJT79193.1"/>
    </source>
</evidence>
<reference evidence="2" key="1">
    <citation type="journal article" date="2022" name="Int. J. Mol. Sci.">
        <title>Draft Genome of Tanacetum Coccineum: Genomic Comparison of Closely Related Tanacetum-Family Plants.</title>
        <authorList>
            <person name="Yamashiro T."/>
            <person name="Shiraishi A."/>
            <person name="Nakayama K."/>
            <person name="Satake H."/>
        </authorList>
    </citation>
    <scope>NUCLEOTIDE SEQUENCE</scope>
</reference>
<comment type="caution">
    <text evidence="2">The sequence shown here is derived from an EMBL/GenBank/DDBJ whole genome shotgun (WGS) entry which is preliminary data.</text>
</comment>
<evidence type="ECO:0000256" key="1">
    <source>
        <dbReference type="SAM" id="MobiDB-lite"/>
    </source>
</evidence>
<sequence length="251" mass="27124">LPTLLSPGYVADSDSDEGPNEDPREDPVDYTTDGGDDADDESSDDDDNDDDEEEEEQEASEDDDEEEEHPTLTDSFVVPVDDPVPSAKDTKAFETDEFAPTSVPSPRRSTAKIPSPPLPLPSPPTTSPTYAEAPLGYKAAGIRLRAVSPPTHHPSEIPSPPLLLPYTTHRDDLLEVDMPLWKRARFTAPTGRFEVGESSTVAAARQVGHTLSYTVDYGFIDTIDASIRASESRAMTAVGVVNERVTDLAAT</sequence>
<proteinExistence type="predicted"/>
<dbReference type="Proteomes" id="UP001151760">
    <property type="component" value="Unassembled WGS sequence"/>
</dbReference>
<feature type="region of interest" description="Disordered" evidence="1">
    <location>
        <begin position="1"/>
        <end position="127"/>
    </location>
</feature>
<feature type="compositionally biased region" description="Acidic residues" evidence="1">
    <location>
        <begin position="34"/>
        <end position="68"/>
    </location>
</feature>
<keyword evidence="3" id="KW-1185">Reference proteome</keyword>
<organism evidence="2 3">
    <name type="scientific">Tanacetum coccineum</name>
    <dbReference type="NCBI Taxonomy" id="301880"/>
    <lineage>
        <taxon>Eukaryota</taxon>
        <taxon>Viridiplantae</taxon>
        <taxon>Streptophyta</taxon>
        <taxon>Embryophyta</taxon>
        <taxon>Tracheophyta</taxon>
        <taxon>Spermatophyta</taxon>
        <taxon>Magnoliopsida</taxon>
        <taxon>eudicotyledons</taxon>
        <taxon>Gunneridae</taxon>
        <taxon>Pentapetalae</taxon>
        <taxon>asterids</taxon>
        <taxon>campanulids</taxon>
        <taxon>Asterales</taxon>
        <taxon>Asteraceae</taxon>
        <taxon>Asteroideae</taxon>
        <taxon>Anthemideae</taxon>
        <taxon>Anthemidinae</taxon>
        <taxon>Tanacetum</taxon>
    </lineage>
</organism>
<feature type="compositionally biased region" description="Pro residues" evidence="1">
    <location>
        <begin position="114"/>
        <end position="126"/>
    </location>
</feature>
<protein>
    <submittedName>
        <fullName evidence="2">Uncharacterized protein</fullName>
    </submittedName>
</protein>
<reference evidence="2" key="2">
    <citation type="submission" date="2022-01" db="EMBL/GenBank/DDBJ databases">
        <authorList>
            <person name="Yamashiro T."/>
            <person name="Shiraishi A."/>
            <person name="Satake H."/>
            <person name="Nakayama K."/>
        </authorList>
    </citation>
    <scope>NUCLEOTIDE SEQUENCE</scope>
</reference>
<accession>A0ABQ5GWM8</accession>
<name>A0ABQ5GWM8_9ASTR</name>